<dbReference type="Gene3D" id="1.20.5.170">
    <property type="match status" value="1"/>
</dbReference>
<feature type="compositionally biased region" description="Low complexity" evidence="1">
    <location>
        <begin position="136"/>
        <end position="152"/>
    </location>
</feature>
<feature type="compositionally biased region" description="Basic and acidic residues" evidence="1">
    <location>
        <begin position="1"/>
        <end position="10"/>
    </location>
</feature>
<feature type="compositionally biased region" description="Basic and acidic residues" evidence="1">
    <location>
        <begin position="69"/>
        <end position="82"/>
    </location>
</feature>
<organism evidence="3 4">
    <name type="scientific">Cyclotella atomus</name>
    <dbReference type="NCBI Taxonomy" id="382360"/>
    <lineage>
        <taxon>Eukaryota</taxon>
        <taxon>Sar</taxon>
        <taxon>Stramenopiles</taxon>
        <taxon>Ochrophyta</taxon>
        <taxon>Bacillariophyta</taxon>
        <taxon>Coscinodiscophyceae</taxon>
        <taxon>Thalassiosirophycidae</taxon>
        <taxon>Stephanodiscales</taxon>
        <taxon>Stephanodiscaceae</taxon>
        <taxon>Cyclotella</taxon>
    </lineage>
</organism>
<feature type="compositionally biased region" description="Polar residues" evidence="1">
    <location>
        <begin position="153"/>
        <end position="170"/>
    </location>
</feature>
<protein>
    <recommendedName>
        <fullName evidence="2">BZIP domain-containing protein</fullName>
    </recommendedName>
</protein>
<dbReference type="InterPro" id="IPR004827">
    <property type="entry name" value="bZIP"/>
</dbReference>
<dbReference type="EMBL" id="JALLPJ020001308">
    <property type="protein sequence ID" value="KAL3770528.1"/>
    <property type="molecule type" value="Genomic_DNA"/>
</dbReference>
<feature type="region of interest" description="Disordered" evidence="1">
    <location>
        <begin position="69"/>
        <end position="89"/>
    </location>
</feature>
<evidence type="ECO:0000313" key="4">
    <source>
        <dbReference type="Proteomes" id="UP001530400"/>
    </source>
</evidence>
<dbReference type="AlphaFoldDB" id="A0ABD3N5B7"/>
<dbReference type="InterPro" id="IPR046347">
    <property type="entry name" value="bZIP_sf"/>
</dbReference>
<evidence type="ECO:0000313" key="3">
    <source>
        <dbReference type="EMBL" id="KAL3770528.1"/>
    </source>
</evidence>
<proteinExistence type="predicted"/>
<name>A0ABD3N5B7_9STRA</name>
<evidence type="ECO:0000256" key="1">
    <source>
        <dbReference type="SAM" id="MobiDB-lite"/>
    </source>
</evidence>
<feature type="domain" description="BZIP" evidence="2">
    <location>
        <begin position="186"/>
        <end position="250"/>
    </location>
</feature>
<accession>A0ABD3N5B7</accession>
<gene>
    <name evidence="3" type="ORF">ACHAWO_002245</name>
</gene>
<comment type="caution">
    <text evidence="3">The sequence shown here is derived from an EMBL/GenBank/DDBJ whole genome shotgun (WGS) entry which is preliminary data.</text>
</comment>
<evidence type="ECO:0000259" key="2">
    <source>
        <dbReference type="SMART" id="SM00338"/>
    </source>
</evidence>
<sequence>MASNDREATKRLAQQGQWKTPPLPIFASGSHHPQPLPPESSSSDPVIPLPTTLPATPDEYARMLQEAYKRGAEAARAQKTEEDYTDTSAAAVAPSAAYAAAPQYNNPQQQQYPQKSVSTMQANAAANYNFPLLQQSTSNTLPSTSNTLSSTSDALGTTTATAAHQPTFKSVSMPDISSYHQEAATEEEEKRKKRLARNRASARLRRLKKKNLVDSYEGEVGILEASLAKLRSHTWSTTNTTDNHEALIEALSMERGQQPLTPQNRRELIQAIVTQQKEQVENLMDCQLENWMLSCVSTTSENTEDELMKELTDELSNLLQLTPSQLHQISQSSTGCIREIQDLNTISSCLNSILSNEWLLDEGVDEIASQFTGILNPNQLSKFLLWTDHNAEAIEKLDYVNVGGVESGPVFEFGVDEGMEGGD</sequence>
<keyword evidence="4" id="KW-1185">Reference proteome</keyword>
<dbReference type="SMART" id="SM00338">
    <property type="entry name" value="BRLZ"/>
    <property type="match status" value="1"/>
</dbReference>
<feature type="region of interest" description="Disordered" evidence="1">
    <location>
        <begin position="136"/>
        <end position="198"/>
    </location>
</feature>
<dbReference type="SUPFAM" id="SSF57959">
    <property type="entry name" value="Leucine zipper domain"/>
    <property type="match status" value="1"/>
</dbReference>
<feature type="region of interest" description="Disordered" evidence="1">
    <location>
        <begin position="1"/>
        <end position="57"/>
    </location>
</feature>
<dbReference type="Proteomes" id="UP001530400">
    <property type="component" value="Unassembled WGS sequence"/>
</dbReference>
<reference evidence="3 4" key="1">
    <citation type="submission" date="2024-10" db="EMBL/GenBank/DDBJ databases">
        <title>Updated reference genomes for cyclostephanoid diatoms.</title>
        <authorList>
            <person name="Roberts W.R."/>
            <person name="Alverson A.J."/>
        </authorList>
    </citation>
    <scope>NUCLEOTIDE SEQUENCE [LARGE SCALE GENOMIC DNA]</scope>
    <source>
        <strain evidence="3 4">AJA010-31</strain>
    </source>
</reference>